<keyword evidence="2" id="KW-1185">Reference proteome</keyword>
<accession>A0ACC6T1S1</accession>
<dbReference type="Proteomes" id="UP001480082">
    <property type="component" value="Unassembled WGS sequence"/>
</dbReference>
<dbReference type="EMBL" id="JAMYRI010000009">
    <property type="protein sequence ID" value="MER9285755.1"/>
    <property type="molecule type" value="Genomic_DNA"/>
</dbReference>
<organism evidence="1 2">
    <name type="scientific">Mesorhizobium australicum</name>
    <dbReference type="NCBI Taxonomy" id="536018"/>
    <lineage>
        <taxon>Bacteria</taxon>
        <taxon>Pseudomonadati</taxon>
        <taxon>Pseudomonadota</taxon>
        <taxon>Alphaproteobacteria</taxon>
        <taxon>Hyphomicrobiales</taxon>
        <taxon>Phyllobacteriaceae</taxon>
        <taxon>Mesorhizobium</taxon>
    </lineage>
</organism>
<proteinExistence type="predicted"/>
<evidence type="ECO:0000313" key="2">
    <source>
        <dbReference type="Proteomes" id="UP001480082"/>
    </source>
</evidence>
<comment type="caution">
    <text evidence="1">The sequence shown here is derived from an EMBL/GenBank/DDBJ whole genome shotgun (WGS) entry which is preliminary data.</text>
</comment>
<evidence type="ECO:0000313" key="1">
    <source>
        <dbReference type="EMBL" id="MER9285755.1"/>
    </source>
</evidence>
<sequence length="129" mass="14235">MSKHKPIVAVVDDDPRLLESMEELLESAGYVARSFSSAQQLLICGLTGLDVLITDIGMPGMDGFELRDLVNRARPELPVFLITGRHEIVDQNRAKGMSGFFRKPFDAQALLAAIGETLRNHDTEEGHES</sequence>
<reference evidence="1 2" key="1">
    <citation type="journal article" date="2024" name="Proc. Natl. Acad. Sci. U.S.A.">
        <title>The evolutionary genomics of adaptation to stress in wild rhizobium bacteria.</title>
        <authorList>
            <person name="Kehlet-Delgado H."/>
            <person name="Montoya A.P."/>
            <person name="Jensen K.T."/>
            <person name="Wendlandt C.E."/>
            <person name="Dexheimer C."/>
            <person name="Roberts M."/>
            <person name="Torres Martinez L."/>
            <person name="Friesen M.L."/>
            <person name="Griffitts J.S."/>
            <person name="Porter S.S."/>
        </authorList>
    </citation>
    <scope>NUCLEOTIDE SEQUENCE [LARGE SCALE GENOMIC DNA]</scope>
    <source>
        <strain evidence="1 2">M0468</strain>
    </source>
</reference>
<gene>
    <name evidence="1" type="ORF">NKI81_17590</name>
</gene>
<protein>
    <submittedName>
        <fullName evidence="1">Response regulator</fullName>
    </submittedName>
</protein>
<name>A0ACC6T1S1_9HYPH</name>